<organism evidence="3 4">
    <name type="scientific">Alkalimarinus sediminis</name>
    <dbReference type="NCBI Taxonomy" id="1632866"/>
    <lineage>
        <taxon>Bacteria</taxon>
        <taxon>Pseudomonadati</taxon>
        <taxon>Pseudomonadota</taxon>
        <taxon>Gammaproteobacteria</taxon>
        <taxon>Alteromonadales</taxon>
        <taxon>Alteromonadaceae</taxon>
        <taxon>Alkalimarinus</taxon>
    </lineage>
</organism>
<protein>
    <submittedName>
        <fullName evidence="3">Acyl-CoA thioesterase</fullName>
    </submittedName>
</protein>
<dbReference type="PANTHER" id="PTHR31793:SF27">
    <property type="entry name" value="NOVEL THIOESTERASE SUPERFAMILY DOMAIN AND SAPOSIN A-TYPE DOMAIN CONTAINING PROTEIN (0610012H03RIK)"/>
    <property type="match status" value="1"/>
</dbReference>
<dbReference type="PANTHER" id="PTHR31793">
    <property type="entry name" value="4-HYDROXYBENZOYL-COA THIOESTERASE FAMILY MEMBER"/>
    <property type="match status" value="1"/>
</dbReference>
<dbReference type="Proteomes" id="UP001164472">
    <property type="component" value="Chromosome"/>
</dbReference>
<dbReference type="GO" id="GO:0047617">
    <property type="term" value="F:fatty acyl-CoA hydrolase activity"/>
    <property type="evidence" value="ECO:0007669"/>
    <property type="project" value="TreeGrafter"/>
</dbReference>
<gene>
    <name evidence="3" type="ORF">NNL22_15815</name>
</gene>
<reference evidence="3" key="1">
    <citation type="submission" date="2022-07" db="EMBL/GenBank/DDBJ databases">
        <title>Alkalimarinus sp. nov., isolated from gut of a Alitta virens.</title>
        <authorList>
            <person name="Yang A.I."/>
            <person name="Shin N.-R."/>
        </authorList>
    </citation>
    <scope>NUCLEOTIDE SEQUENCE</scope>
    <source>
        <strain evidence="3">FA028</strain>
    </source>
</reference>
<evidence type="ECO:0000256" key="2">
    <source>
        <dbReference type="ARBA" id="ARBA00022801"/>
    </source>
</evidence>
<dbReference type="Gene3D" id="3.10.129.10">
    <property type="entry name" value="Hotdog Thioesterase"/>
    <property type="match status" value="1"/>
</dbReference>
<proteinExistence type="inferred from homology"/>
<sequence>MNKSELHERYPVYLTQSVVWGDMDAFEHVNNTVYFRYFEDARMEYFTQLQVMEHLKETHVGPILASTRCDFRAPLDFPDDIVIGAWIDQIAEKRFTMHYRVHSLSQQRLVAEGDGLVVFYDYANKKSSAIPQHIVDNIARLQQGFKLE</sequence>
<evidence type="ECO:0000313" key="4">
    <source>
        <dbReference type="Proteomes" id="UP001164472"/>
    </source>
</evidence>
<name>A0A9E8HHM4_9ALTE</name>
<dbReference type="AlphaFoldDB" id="A0A9E8HHM4"/>
<dbReference type="InterPro" id="IPR029069">
    <property type="entry name" value="HotDog_dom_sf"/>
</dbReference>
<dbReference type="RefSeq" id="WP_251812586.1">
    <property type="nucleotide sequence ID" value="NZ_CP101527.1"/>
</dbReference>
<dbReference type="KEGG" id="asem:NNL22_15815"/>
<dbReference type="Pfam" id="PF13279">
    <property type="entry name" value="4HBT_2"/>
    <property type="match status" value="1"/>
</dbReference>
<accession>A0A9E8HHM4</accession>
<evidence type="ECO:0000256" key="1">
    <source>
        <dbReference type="ARBA" id="ARBA00005953"/>
    </source>
</evidence>
<dbReference type="InterPro" id="IPR050563">
    <property type="entry name" value="4-hydroxybenzoyl-CoA_TE"/>
</dbReference>
<comment type="similarity">
    <text evidence="1">Belongs to the 4-hydroxybenzoyl-CoA thioesterase family.</text>
</comment>
<dbReference type="EMBL" id="CP101527">
    <property type="protein sequence ID" value="UZW74470.1"/>
    <property type="molecule type" value="Genomic_DNA"/>
</dbReference>
<evidence type="ECO:0000313" key="3">
    <source>
        <dbReference type="EMBL" id="UZW74470.1"/>
    </source>
</evidence>
<keyword evidence="4" id="KW-1185">Reference proteome</keyword>
<dbReference type="SUPFAM" id="SSF54637">
    <property type="entry name" value="Thioesterase/thiol ester dehydrase-isomerase"/>
    <property type="match status" value="1"/>
</dbReference>
<keyword evidence="2" id="KW-0378">Hydrolase</keyword>
<dbReference type="CDD" id="cd00586">
    <property type="entry name" value="4HBT"/>
    <property type="match status" value="1"/>
</dbReference>